<name>A0A059BR08_EUCGR</name>
<organism evidence="1">
    <name type="scientific">Eucalyptus grandis</name>
    <name type="common">Flooded gum</name>
    <dbReference type="NCBI Taxonomy" id="71139"/>
    <lineage>
        <taxon>Eukaryota</taxon>
        <taxon>Viridiplantae</taxon>
        <taxon>Streptophyta</taxon>
        <taxon>Embryophyta</taxon>
        <taxon>Tracheophyta</taxon>
        <taxon>Spermatophyta</taxon>
        <taxon>Magnoliopsida</taxon>
        <taxon>eudicotyledons</taxon>
        <taxon>Gunneridae</taxon>
        <taxon>Pentapetalae</taxon>
        <taxon>rosids</taxon>
        <taxon>malvids</taxon>
        <taxon>Myrtales</taxon>
        <taxon>Myrtaceae</taxon>
        <taxon>Myrtoideae</taxon>
        <taxon>Eucalypteae</taxon>
        <taxon>Eucalyptus</taxon>
    </lineage>
</organism>
<reference evidence="1" key="1">
    <citation type="submission" date="2013-07" db="EMBL/GenBank/DDBJ databases">
        <title>The genome of Eucalyptus grandis.</title>
        <authorList>
            <person name="Schmutz J."/>
            <person name="Hayes R."/>
            <person name="Myburg A."/>
            <person name="Tuskan G."/>
            <person name="Grattapaglia D."/>
            <person name="Rokhsar D.S."/>
        </authorList>
    </citation>
    <scope>NUCLEOTIDE SEQUENCE</scope>
    <source>
        <tissue evidence="1">Leaf extractions</tissue>
    </source>
</reference>
<proteinExistence type="predicted"/>
<dbReference type="AlphaFoldDB" id="A0A059BR08"/>
<protein>
    <submittedName>
        <fullName evidence="1">Uncharacterized protein</fullName>
    </submittedName>
</protein>
<dbReference type="EMBL" id="KK198758">
    <property type="protein sequence ID" value="KCW68548.1"/>
    <property type="molecule type" value="Genomic_DNA"/>
</dbReference>
<dbReference type="InParanoid" id="A0A059BR08"/>
<gene>
    <name evidence="1" type="ORF">EUGRSUZ_F02169</name>
</gene>
<sequence length="216" mass="22067">MTCRSSDPQSDPAVTSLSRAPIVLQHHVLEVLVVGDGDEGVEVLAGELVLEAGLGGGGAAEGGELGHEGGELDAAVDGEDLGLAADVGELVVVGAGLDLAAVAAHEADAVAVGHGVVPGGRLEVDVAGARRGVARVRVRRVGVRVAVHGRSAGDTLSLSLSPSLSLALSLSPFLSLGFRGQERVEEEEEEDAMGDVMKLWNGRGGCWEWTTRPNTD</sequence>
<accession>A0A059BR08</accession>
<dbReference type="Gramene" id="KCW68548">
    <property type="protein sequence ID" value="KCW68548"/>
    <property type="gene ID" value="EUGRSUZ_F02169"/>
</dbReference>
<evidence type="ECO:0000313" key="1">
    <source>
        <dbReference type="EMBL" id="KCW68548.1"/>
    </source>
</evidence>